<evidence type="ECO:0000313" key="2">
    <source>
        <dbReference type="RefSeq" id="XP_075111676.1"/>
    </source>
</evidence>
<proteinExistence type="predicted"/>
<reference evidence="2" key="2">
    <citation type="submission" date="2025-08" db="UniProtKB">
        <authorList>
            <consortium name="RefSeq"/>
        </authorList>
    </citation>
    <scope>IDENTIFICATION</scope>
    <source>
        <tissue evidence="2">Leaf</tissue>
    </source>
</reference>
<dbReference type="Proteomes" id="UP000790787">
    <property type="component" value="Chromosome 6"/>
</dbReference>
<reference evidence="1" key="1">
    <citation type="journal article" date="2014" name="Nat. Commun.">
        <title>The tobacco genome sequence and its comparison with those of tomato and potato.</title>
        <authorList>
            <person name="Sierro N."/>
            <person name="Battey J.N."/>
            <person name="Ouadi S."/>
            <person name="Bakaher N."/>
            <person name="Bovet L."/>
            <person name="Willig A."/>
            <person name="Goepfert S."/>
            <person name="Peitsch M.C."/>
            <person name="Ivanov N.V."/>
        </authorList>
    </citation>
    <scope>NUCLEOTIDE SEQUENCE [LARGE SCALE GENOMIC DNA]</scope>
</reference>
<keyword evidence="1" id="KW-1185">Reference proteome</keyword>
<protein>
    <submittedName>
        <fullName evidence="2">Uncharacterized protein LOC142181907</fullName>
    </submittedName>
</protein>
<sequence>MASGNNKLRERLTKLEALVGNIPEELARLCQENEDLKSETVVLRRAVGEDAPQRGVDRLKVKIPKPMEFVGARSTRELENFLWGMEKYFHVIRVQDEIEKVTLTSMYLSEDVKLWWRTRVAINESLGRPKIESWERFKKELKDQFLSSNISWIARDKLKKLRQTELVRAYVKEFTSLMLSFSNLSEEDKLHNFMSELQ</sequence>
<gene>
    <name evidence="2" type="primary">LOC142181907</name>
</gene>
<accession>A0AC58UQC4</accession>
<organism evidence="1 2">
    <name type="scientific">Nicotiana tabacum</name>
    <name type="common">Common tobacco</name>
    <dbReference type="NCBI Taxonomy" id="4097"/>
    <lineage>
        <taxon>Eukaryota</taxon>
        <taxon>Viridiplantae</taxon>
        <taxon>Streptophyta</taxon>
        <taxon>Embryophyta</taxon>
        <taxon>Tracheophyta</taxon>
        <taxon>Spermatophyta</taxon>
        <taxon>Magnoliopsida</taxon>
        <taxon>eudicotyledons</taxon>
        <taxon>Gunneridae</taxon>
        <taxon>Pentapetalae</taxon>
        <taxon>asterids</taxon>
        <taxon>lamiids</taxon>
        <taxon>Solanales</taxon>
        <taxon>Solanaceae</taxon>
        <taxon>Nicotianoideae</taxon>
        <taxon>Nicotianeae</taxon>
        <taxon>Nicotiana</taxon>
    </lineage>
</organism>
<evidence type="ECO:0000313" key="1">
    <source>
        <dbReference type="Proteomes" id="UP000790787"/>
    </source>
</evidence>
<dbReference type="RefSeq" id="XP_075111676.1">
    <property type="nucleotide sequence ID" value="XM_075255575.1"/>
</dbReference>
<name>A0AC58UQC4_TOBAC</name>